<dbReference type="OrthoDB" id="421327at2759"/>
<proteinExistence type="predicted"/>
<reference evidence="9" key="1">
    <citation type="submission" date="2016-11" db="EMBL/GenBank/DDBJ databases">
        <authorList>
            <person name="Guldener U."/>
        </authorList>
    </citation>
    <scope>NUCLEOTIDE SEQUENCE [LARGE SCALE GENOMIC DNA]</scope>
</reference>
<comment type="function">
    <text evidence="7">Mitochondrial ribosome (mitoribosome) assembly factor. Binds at the interface of the head and body domains of the mitochondrial small ribosomal subunit (mt-SSU), occluding the mRNA channel and preventing compaction of the head domain towards the body. Probable inactive methyltransferase: retains the characteristic folding and ability to bind S-adenosyl-L-methionine, but it probably lost its methyltransferase activity.</text>
</comment>
<name>A0A1L0FHS8_9ASCO</name>
<evidence type="ECO:0000256" key="4">
    <source>
        <dbReference type="ARBA" id="ARBA00023004"/>
    </source>
</evidence>
<evidence type="ECO:0000256" key="5">
    <source>
        <dbReference type="ARBA" id="ARBA00023014"/>
    </source>
</evidence>
<evidence type="ECO:0000256" key="3">
    <source>
        <dbReference type="ARBA" id="ARBA00022946"/>
    </source>
</evidence>
<dbReference type="EMBL" id="FQNF01000018">
    <property type="protein sequence ID" value="SGZ39142.1"/>
    <property type="molecule type" value="Genomic_DNA"/>
</dbReference>
<dbReference type="GO" id="GO:0006412">
    <property type="term" value="P:translation"/>
    <property type="evidence" value="ECO:0007669"/>
    <property type="project" value="InterPro"/>
</dbReference>
<dbReference type="Proteomes" id="UP000183365">
    <property type="component" value="Unassembled WGS sequence"/>
</dbReference>
<evidence type="ECO:0000256" key="1">
    <source>
        <dbReference type="ARBA" id="ARBA00004173"/>
    </source>
</evidence>
<gene>
    <name evidence="8" type="ORF">HGUI_01342</name>
</gene>
<comment type="subcellular location">
    <subcellularLocation>
        <location evidence="1">Mitochondrion</location>
    </subcellularLocation>
</comment>
<dbReference type="PIRSF" id="PIRSF007797">
    <property type="entry name" value="RSM22"/>
    <property type="match status" value="1"/>
</dbReference>
<evidence type="ECO:0000256" key="2">
    <source>
        <dbReference type="ARBA" id="ARBA00022723"/>
    </source>
</evidence>
<dbReference type="GO" id="GO:0005763">
    <property type="term" value="C:mitochondrial small ribosomal subunit"/>
    <property type="evidence" value="ECO:0007669"/>
    <property type="project" value="TreeGrafter"/>
</dbReference>
<accession>A0A1L0FHS8</accession>
<keyword evidence="6" id="KW-0496">Mitochondrion</keyword>
<sequence length="682" mass="78195">MYLPQTRRALKYKSLATSNKKGHYILSNLNLIRCNSNSGDFKNDKTSGMAGFVVDDNETSYKDVSVISREDFFNFRDRRDNENRDDSIHKKTLTYKYNSESKTISIPFHVANSIQDMIFKYGNIRVFKQNLKTFIDDNLSNENNLIRPISKPKEASFYIASQFHRDYASNYQALSELKQKINSRNESKVFSPKRILNVTNGPATGIIALHEIMKEDVNYNPSQVDVHCLGNEEMSVKAKMLLSTYRMKKDKNLDGNDSFSTNKKSTPWTNFLNKQPSAPDTIDSLVKSKPLYDLIILEHALVNNEKLYTANVTKNIKSNLKLLSPNGHLVLIEKGNPFGFEIIAQARENIIKPNQHPLETGGKIPRPYYFSSIVSEKDTEDNDADVMKTSHYYTILGPCSHHGSCPLQLYDYKLHHLRGKTMKSCTNQKKVILPKYYMELMRGKINMTPSSSEFKNKDSKRKIVSGREFQDNFAIHSYSYLIVERSSDDPAAIANINEARNDAQQNHTNIYPVGSIGKNSSEYPRILNIKLNKKHIDMALCAPSGNIEKWAIGKSKMDRITYKDLKKARKNDCWPHDNDGFTKKVSGRAASKTDYIELKKFLIALKKEETKLLHEQLIQNLDEINKAMDNGQDVSLEDKLAIKVTLKGLEEKMNDKNKEQMTFSKAEYRKALSFVRNYKLKN</sequence>
<keyword evidence="9" id="KW-1185">Reference proteome</keyword>
<dbReference type="GO" id="GO:0003735">
    <property type="term" value="F:structural constituent of ribosome"/>
    <property type="evidence" value="ECO:0007669"/>
    <property type="project" value="TreeGrafter"/>
</dbReference>
<dbReference type="PANTHER" id="PTHR13184:SF5">
    <property type="entry name" value="METHYLTRANSFERASE-LIKE PROTEIN 17, MITOCHONDRIAL"/>
    <property type="match status" value="1"/>
</dbReference>
<keyword evidence="3" id="KW-0809">Transit peptide</keyword>
<dbReference type="Pfam" id="PF09243">
    <property type="entry name" value="Rsm22"/>
    <property type="match status" value="1"/>
</dbReference>
<evidence type="ECO:0000256" key="6">
    <source>
        <dbReference type="ARBA" id="ARBA00023128"/>
    </source>
</evidence>
<dbReference type="PANTHER" id="PTHR13184">
    <property type="entry name" value="37S RIBOSOMAL PROTEIN S22"/>
    <property type="match status" value="1"/>
</dbReference>
<evidence type="ECO:0000256" key="7">
    <source>
        <dbReference type="ARBA" id="ARBA00045681"/>
    </source>
</evidence>
<dbReference type="InterPro" id="IPR015324">
    <property type="entry name" value="Ribosomal_Rsm22-like"/>
</dbReference>
<dbReference type="VEuPathDB" id="FungiDB:HGUI_01342"/>
<protein>
    <recommendedName>
        <fullName evidence="10">37S ribosomal protein S22, mitochondrial</fullName>
    </recommendedName>
</protein>
<dbReference type="GO" id="GO:0008168">
    <property type="term" value="F:methyltransferase activity"/>
    <property type="evidence" value="ECO:0007669"/>
    <property type="project" value="InterPro"/>
</dbReference>
<dbReference type="AlphaFoldDB" id="A0A1L0FHS8"/>
<evidence type="ECO:0008006" key="10">
    <source>
        <dbReference type="Google" id="ProtNLM"/>
    </source>
</evidence>
<dbReference type="GO" id="GO:0051536">
    <property type="term" value="F:iron-sulfur cluster binding"/>
    <property type="evidence" value="ECO:0007669"/>
    <property type="project" value="UniProtKB-KW"/>
</dbReference>
<dbReference type="InterPro" id="IPR016522">
    <property type="entry name" value="RSM22_mit_bud"/>
</dbReference>
<evidence type="ECO:0000313" key="9">
    <source>
        <dbReference type="Proteomes" id="UP000183365"/>
    </source>
</evidence>
<keyword evidence="2" id="KW-0479">Metal-binding</keyword>
<organism evidence="8 9">
    <name type="scientific">Hanseniaspora guilliermondii</name>
    <dbReference type="NCBI Taxonomy" id="56406"/>
    <lineage>
        <taxon>Eukaryota</taxon>
        <taxon>Fungi</taxon>
        <taxon>Dikarya</taxon>
        <taxon>Ascomycota</taxon>
        <taxon>Saccharomycotina</taxon>
        <taxon>Saccharomycetes</taxon>
        <taxon>Saccharomycodales</taxon>
        <taxon>Saccharomycodaceae</taxon>
        <taxon>Hanseniaspora</taxon>
    </lineage>
</organism>
<keyword evidence="5" id="KW-0411">Iron-sulfur</keyword>
<keyword evidence="4" id="KW-0408">Iron</keyword>
<dbReference type="GO" id="GO:0046872">
    <property type="term" value="F:metal ion binding"/>
    <property type="evidence" value="ECO:0007669"/>
    <property type="project" value="UniProtKB-KW"/>
</dbReference>
<dbReference type="InterPro" id="IPR052571">
    <property type="entry name" value="Mt_RNA_Methyltransferase"/>
</dbReference>
<evidence type="ECO:0000313" key="8">
    <source>
        <dbReference type="EMBL" id="SGZ39142.1"/>
    </source>
</evidence>